<dbReference type="RefSeq" id="WP_084337582.1">
    <property type="nucleotide sequence ID" value="NZ_FNFD01000007.1"/>
</dbReference>
<proteinExistence type="predicted"/>
<dbReference type="SMART" id="SM00331">
    <property type="entry name" value="PP2C_SIG"/>
    <property type="match status" value="1"/>
</dbReference>
<dbReference type="EMBL" id="FNFD01000007">
    <property type="protein sequence ID" value="SDK43062.1"/>
    <property type="molecule type" value="Genomic_DNA"/>
</dbReference>
<name>A0A1G9BUD7_9PSED</name>
<sequence length="257" mass="27307">MLRIASSSLLDFAGLTSPGQMREHNEDSLLCCPALGLWAVADGMGGHQCGEVASALALQALEQAVGRGERLEAAVHSANRAVLEAAQDGMGTTIVAVRFEGIDFELAWVGDSRAYRVTADSIVPLSRDHSWVQTMIDAGELDPAEAQTHRWRNVILQCLGRDQALDVGVLSGTLQAGEVLLLCSDGLTGELSEAQIHAQCTAAETLEDMVEQLIGQANAHGGRDNISCIVLGHSLPPPSAEPPRNGLFHKLLKPFKS</sequence>
<dbReference type="PROSITE" id="PS51746">
    <property type="entry name" value="PPM_2"/>
    <property type="match status" value="1"/>
</dbReference>
<evidence type="ECO:0000259" key="1">
    <source>
        <dbReference type="PROSITE" id="PS51746"/>
    </source>
</evidence>
<dbReference type="InterPro" id="IPR001932">
    <property type="entry name" value="PPM-type_phosphatase-like_dom"/>
</dbReference>
<dbReference type="PANTHER" id="PTHR13832">
    <property type="entry name" value="PROTEIN PHOSPHATASE 2C"/>
    <property type="match status" value="1"/>
</dbReference>
<evidence type="ECO:0000313" key="2">
    <source>
        <dbReference type="EMBL" id="SDK43062.1"/>
    </source>
</evidence>
<dbReference type="SUPFAM" id="SSF81606">
    <property type="entry name" value="PP2C-like"/>
    <property type="match status" value="1"/>
</dbReference>
<dbReference type="InterPro" id="IPR036457">
    <property type="entry name" value="PPM-type-like_dom_sf"/>
</dbReference>
<dbReference type="PANTHER" id="PTHR13832:SF827">
    <property type="entry name" value="PROTEIN PHOSPHATASE 1L"/>
    <property type="match status" value="1"/>
</dbReference>
<evidence type="ECO:0000313" key="3">
    <source>
        <dbReference type="Proteomes" id="UP000198706"/>
    </source>
</evidence>
<dbReference type="Pfam" id="PF13672">
    <property type="entry name" value="PP2C_2"/>
    <property type="match status" value="1"/>
</dbReference>
<dbReference type="Proteomes" id="UP000198706">
    <property type="component" value="Unassembled WGS sequence"/>
</dbReference>
<dbReference type="InterPro" id="IPR015655">
    <property type="entry name" value="PP2C"/>
</dbReference>
<dbReference type="CDD" id="cd00143">
    <property type="entry name" value="PP2Cc"/>
    <property type="match status" value="1"/>
</dbReference>
<dbReference type="AlphaFoldDB" id="A0A1G9BUD7"/>
<keyword evidence="3" id="KW-1185">Reference proteome</keyword>
<feature type="domain" description="PPM-type phosphatase" evidence="1">
    <location>
        <begin position="12"/>
        <end position="233"/>
    </location>
</feature>
<dbReference type="STRING" id="137658.SAMN05216186_10728"/>
<gene>
    <name evidence="2" type="ORF">SAMN05216186_10728</name>
</gene>
<accession>A0A1G9BUD7</accession>
<dbReference type="SMART" id="SM00332">
    <property type="entry name" value="PP2Cc"/>
    <property type="match status" value="1"/>
</dbReference>
<protein>
    <submittedName>
        <fullName evidence="2">Protein phosphatase</fullName>
    </submittedName>
</protein>
<dbReference type="GO" id="GO:0004722">
    <property type="term" value="F:protein serine/threonine phosphatase activity"/>
    <property type="evidence" value="ECO:0007669"/>
    <property type="project" value="InterPro"/>
</dbReference>
<dbReference type="Gene3D" id="3.60.40.10">
    <property type="entry name" value="PPM-type phosphatase domain"/>
    <property type="match status" value="1"/>
</dbReference>
<organism evidence="2 3">
    <name type="scientific">Pseudomonas indica</name>
    <dbReference type="NCBI Taxonomy" id="137658"/>
    <lineage>
        <taxon>Bacteria</taxon>
        <taxon>Pseudomonadati</taxon>
        <taxon>Pseudomonadota</taxon>
        <taxon>Gammaproteobacteria</taxon>
        <taxon>Pseudomonadales</taxon>
        <taxon>Pseudomonadaceae</taxon>
        <taxon>Pseudomonas</taxon>
    </lineage>
</organism>
<reference evidence="2 3" key="1">
    <citation type="submission" date="2016-10" db="EMBL/GenBank/DDBJ databases">
        <authorList>
            <person name="de Groot N.N."/>
        </authorList>
    </citation>
    <scope>NUCLEOTIDE SEQUENCE [LARGE SCALE GENOMIC DNA]</scope>
    <source>
        <strain evidence="2 3">JCM 21544</strain>
    </source>
</reference>